<evidence type="ECO:0000259" key="5">
    <source>
        <dbReference type="Pfam" id="PF04542"/>
    </source>
</evidence>
<dbReference type="SUPFAM" id="SSF88946">
    <property type="entry name" value="Sigma2 domain of RNA polymerase sigma factors"/>
    <property type="match status" value="1"/>
</dbReference>
<dbReference type="InterPro" id="IPR036388">
    <property type="entry name" value="WH-like_DNA-bd_sf"/>
</dbReference>
<dbReference type="PANTHER" id="PTHR43133:SF51">
    <property type="entry name" value="RNA POLYMERASE SIGMA FACTOR"/>
    <property type="match status" value="1"/>
</dbReference>
<dbReference type="Gene3D" id="1.10.1740.10">
    <property type="match status" value="1"/>
</dbReference>
<evidence type="ECO:0000256" key="1">
    <source>
        <dbReference type="ARBA" id="ARBA00010641"/>
    </source>
</evidence>
<dbReference type="CDD" id="cd06171">
    <property type="entry name" value="Sigma70_r4"/>
    <property type="match status" value="1"/>
</dbReference>
<reference evidence="7 8" key="1">
    <citation type="submission" date="2016-10" db="EMBL/GenBank/DDBJ databases">
        <authorList>
            <person name="de Groot N.N."/>
        </authorList>
    </citation>
    <scope>NUCLEOTIDE SEQUENCE [LARGE SCALE GENOMIC DNA]</scope>
    <source>
        <strain evidence="7 8">DSM 12272</strain>
    </source>
</reference>
<keyword evidence="8" id="KW-1185">Reference proteome</keyword>
<gene>
    <name evidence="7" type="ORF">SAMN04488529_101939</name>
</gene>
<dbReference type="InterPro" id="IPR013249">
    <property type="entry name" value="RNA_pol_sigma70_r4_t2"/>
</dbReference>
<keyword evidence="4" id="KW-0804">Transcription</keyword>
<name>A0A1H0NST6_9CLOT</name>
<dbReference type="GO" id="GO:0006352">
    <property type="term" value="P:DNA-templated transcription initiation"/>
    <property type="evidence" value="ECO:0007669"/>
    <property type="project" value="InterPro"/>
</dbReference>
<accession>A0A1H0NST6</accession>
<dbReference type="NCBIfam" id="TIGR02937">
    <property type="entry name" value="sigma70-ECF"/>
    <property type="match status" value="1"/>
</dbReference>
<evidence type="ECO:0000256" key="4">
    <source>
        <dbReference type="ARBA" id="ARBA00023163"/>
    </source>
</evidence>
<evidence type="ECO:0000256" key="3">
    <source>
        <dbReference type="ARBA" id="ARBA00023082"/>
    </source>
</evidence>
<feature type="domain" description="RNA polymerase sigma-70 region 2" evidence="5">
    <location>
        <begin position="31"/>
        <end position="98"/>
    </location>
</feature>
<dbReference type="Pfam" id="PF04542">
    <property type="entry name" value="Sigma70_r2"/>
    <property type="match status" value="1"/>
</dbReference>
<comment type="similarity">
    <text evidence="1">Belongs to the sigma-70 factor family. ECF subfamily.</text>
</comment>
<protein>
    <submittedName>
        <fullName evidence="7">RNA polymerase sigma-70 factor, ECF subfamily</fullName>
    </submittedName>
</protein>
<dbReference type="InterPro" id="IPR039425">
    <property type="entry name" value="RNA_pol_sigma-70-like"/>
</dbReference>
<dbReference type="AlphaFoldDB" id="A0A1H0NST6"/>
<dbReference type="GO" id="GO:0003677">
    <property type="term" value="F:DNA binding"/>
    <property type="evidence" value="ECO:0007669"/>
    <property type="project" value="InterPro"/>
</dbReference>
<sequence length="182" mass="21313">MEATIKGGIYFVDNIDVYLAKKGNKEAFVKLIMENEKTMYRVAKNYLSSDEDVIDVIGEATLKAYEKLKSLRNNSYFKTWLIRILINECYIILRKNKREVLDFEESVIDEIHIDSYEDLDLYKAMELLPSNMRLVLSLHYYDDLSVKDISCALDIKENTVKTNLKRGREKLYDLLKGGDHHE</sequence>
<dbReference type="Gene3D" id="1.10.10.10">
    <property type="entry name" value="Winged helix-like DNA-binding domain superfamily/Winged helix DNA-binding domain"/>
    <property type="match status" value="1"/>
</dbReference>
<keyword evidence="3" id="KW-0731">Sigma factor</keyword>
<evidence type="ECO:0000313" key="8">
    <source>
        <dbReference type="Proteomes" id="UP000198597"/>
    </source>
</evidence>
<dbReference type="SUPFAM" id="SSF88659">
    <property type="entry name" value="Sigma3 and sigma4 domains of RNA polymerase sigma factors"/>
    <property type="match status" value="1"/>
</dbReference>
<dbReference type="InterPro" id="IPR007627">
    <property type="entry name" value="RNA_pol_sigma70_r2"/>
</dbReference>
<dbReference type="Proteomes" id="UP000198597">
    <property type="component" value="Unassembled WGS sequence"/>
</dbReference>
<dbReference type="InterPro" id="IPR013325">
    <property type="entry name" value="RNA_pol_sigma_r2"/>
</dbReference>
<dbReference type="InterPro" id="IPR013324">
    <property type="entry name" value="RNA_pol_sigma_r3/r4-like"/>
</dbReference>
<dbReference type="OrthoDB" id="9782703at2"/>
<evidence type="ECO:0000313" key="7">
    <source>
        <dbReference type="EMBL" id="SDO95646.1"/>
    </source>
</evidence>
<dbReference type="EMBL" id="FNJM01000001">
    <property type="protein sequence ID" value="SDO95646.1"/>
    <property type="molecule type" value="Genomic_DNA"/>
</dbReference>
<dbReference type="GO" id="GO:0016987">
    <property type="term" value="F:sigma factor activity"/>
    <property type="evidence" value="ECO:0007669"/>
    <property type="project" value="UniProtKB-KW"/>
</dbReference>
<dbReference type="Pfam" id="PF08281">
    <property type="entry name" value="Sigma70_r4_2"/>
    <property type="match status" value="1"/>
</dbReference>
<dbReference type="RefSeq" id="WP_089966298.1">
    <property type="nucleotide sequence ID" value="NZ_FNJM01000001.1"/>
</dbReference>
<evidence type="ECO:0000256" key="2">
    <source>
        <dbReference type="ARBA" id="ARBA00023015"/>
    </source>
</evidence>
<organism evidence="7 8">
    <name type="scientific">Clostridium gasigenes</name>
    <dbReference type="NCBI Taxonomy" id="94869"/>
    <lineage>
        <taxon>Bacteria</taxon>
        <taxon>Bacillati</taxon>
        <taxon>Bacillota</taxon>
        <taxon>Clostridia</taxon>
        <taxon>Eubacteriales</taxon>
        <taxon>Clostridiaceae</taxon>
        <taxon>Clostridium</taxon>
    </lineage>
</organism>
<keyword evidence="2" id="KW-0805">Transcription regulation</keyword>
<proteinExistence type="inferred from homology"/>
<dbReference type="PANTHER" id="PTHR43133">
    <property type="entry name" value="RNA POLYMERASE ECF-TYPE SIGMA FACTO"/>
    <property type="match status" value="1"/>
</dbReference>
<evidence type="ECO:0000259" key="6">
    <source>
        <dbReference type="Pfam" id="PF08281"/>
    </source>
</evidence>
<dbReference type="STRING" id="94869.SAMN04488529_101939"/>
<feature type="domain" description="RNA polymerase sigma factor 70 region 4 type 2" evidence="6">
    <location>
        <begin position="120"/>
        <end position="171"/>
    </location>
</feature>
<dbReference type="InterPro" id="IPR014284">
    <property type="entry name" value="RNA_pol_sigma-70_dom"/>
</dbReference>